<evidence type="ECO:0000256" key="2">
    <source>
        <dbReference type="ARBA" id="ARBA00022664"/>
    </source>
</evidence>
<keyword evidence="3" id="KW-0508">mRNA splicing</keyword>
<evidence type="ECO:0000256" key="1">
    <source>
        <dbReference type="ARBA" id="ARBA00004123"/>
    </source>
</evidence>
<protein>
    <submittedName>
        <fullName evidence="9">Uncharacterized protein</fullName>
    </submittedName>
</protein>
<dbReference type="GO" id="GO:0046540">
    <property type="term" value="C:U4/U6 x U5 tri-snRNP complex"/>
    <property type="evidence" value="ECO:0007669"/>
    <property type="project" value="InterPro"/>
</dbReference>
<evidence type="ECO:0000259" key="8">
    <source>
        <dbReference type="Pfam" id="PF08572"/>
    </source>
</evidence>
<accession>A0A9P8PUI5</accession>
<dbReference type="InterPro" id="IPR013881">
    <property type="entry name" value="Pre-mRNA_splic_Prp3_dom"/>
</dbReference>
<comment type="subcellular location">
    <subcellularLocation>
        <location evidence="1">Nucleus</location>
    </subcellularLocation>
</comment>
<feature type="compositionally biased region" description="Basic and acidic residues" evidence="6">
    <location>
        <begin position="1"/>
        <end position="15"/>
    </location>
</feature>
<dbReference type="PANTHER" id="PTHR14212:SF0">
    <property type="entry name" value="U4_U6 SMALL NUCLEAR RIBONUCLEOPROTEIN PRP3"/>
    <property type="match status" value="1"/>
</dbReference>
<evidence type="ECO:0000256" key="3">
    <source>
        <dbReference type="ARBA" id="ARBA00023187"/>
    </source>
</evidence>
<name>A0A9P8PUI5_9ASCO</name>
<dbReference type="InterPro" id="IPR027104">
    <property type="entry name" value="Prp3"/>
</dbReference>
<dbReference type="GO" id="GO:0000398">
    <property type="term" value="P:mRNA splicing, via spliceosome"/>
    <property type="evidence" value="ECO:0007669"/>
    <property type="project" value="InterPro"/>
</dbReference>
<dbReference type="Pfam" id="PF08572">
    <property type="entry name" value="PRP3"/>
    <property type="match status" value="1"/>
</dbReference>
<organism evidence="9 10">
    <name type="scientific">Ogataea polymorpha</name>
    <dbReference type="NCBI Taxonomy" id="460523"/>
    <lineage>
        <taxon>Eukaryota</taxon>
        <taxon>Fungi</taxon>
        <taxon>Dikarya</taxon>
        <taxon>Ascomycota</taxon>
        <taxon>Saccharomycotina</taxon>
        <taxon>Pichiomycetes</taxon>
        <taxon>Pichiales</taxon>
        <taxon>Pichiaceae</taxon>
        <taxon>Ogataea</taxon>
    </lineage>
</organism>
<feature type="domain" description="Small nuclear ribonucleoprotein Prp3 C-terminal" evidence="7">
    <location>
        <begin position="296"/>
        <end position="404"/>
    </location>
</feature>
<evidence type="ECO:0000259" key="7">
    <source>
        <dbReference type="Pfam" id="PF06544"/>
    </source>
</evidence>
<dbReference type="AlphaFoldDB" id="A0A9P8PUI5"/>
<feature type="coiled-coil region" evidence="5">
    <location>
        <begin position="81"/>
        <end position="115"/>
    </location>
</feature>
<keyword evidence="2" id="KW-0507">mRNA processing</keyword>
<keyword evidence="5" id="KW-0175">Coiled coil</keyword>
<reference evidence="9" key="2">
    <citation type="submission" date="2021-01" db="EMBL/GenBank/DDBJ databases">
        <authorList>
            <person name="Schikora-Tamarit M.A."/>
        </authorList>
    </citation>
    <scope>NUCLEOTIDE SEQUENCE</scope>
    <source>
        <strain evidence="9">NCAIM Y.01608</strain>
    </source>
</reference>
<keyword evidence="4" id="KW-0539">Nucleus</keyword>
<dbReference type="EMBL" id="JAEUBD010000014">
    <property type="protein sequence ID" value="KAH3678608.1"/>
    <property type="molecule type" value="Genomic_DNA"/>
</dbReference>
<proteinExistence type="predicted"/>
<evidence type="ECO:0000256" key="5">
    <source>
        <dbReference type="SAM" id="Coils"/>
    </source>
</evidence>
<dbReference type="Pfam" id="PF06544">
    <property type="entry name" value="Prp3_C"/>
    <property type="match status" value="1"/>
</dbReference>
<dbReference type="CDD" id="cd24162">
    <property type="entry name" value="Prp3_C"/>
    <property type="match status" value="1"/>
</dbReference>
<gene>
    <name evidence="9" type="ORF">OGATHE_000158</name>
</gene>
<evidence type="ECO:0000313" key="10">
    <source>
        <dbReference type="Proteomes" id="UP000788993"/>
    </source>
</evidence>
<reference evidence="9" key="1">
    <citation type="journal article" date="2021" name="Open Biol.">
        <title>Shared evolutionary footprints suggest mitochondrial oxidative damage underlies multiple complex I losses in fungi.</title>
        <authorList>
            <person name="Schikora-Tamarit M.A."/>
            <person name="Marcet-Houben M."/>
            <person name="Nosek J."/>
            <person name="Gabaldon T."/>
        </authorList>
    </citation>
    <scope>NUCLEOTIDE SEQUENCE</scope>
    <source>
        <strain evidence="9">NCAIM Y.01608</strain>
    </source>
</reference>
<feature type="domain" description="Pre-mRNA-splicing factor 3" evidence="8">
    <location>
        <begin position="62"/>
        <end position="272"/>
    </location>
</feature>
<comment type="caution">
    <text evidence="9">The sequence shown here is derived from an EMBL/GenBank/DDBJ whole genome shotgun (WGS) entry which is preliminary data.</text>
</comment>
<evidence type="ECO:0000256" key="4">
    <source>
        <dbReference type="ARBA" id="ARBA00023242"/>
    </source>
</evidence>
<dbReference type="InterPro" id="IPR010541">
    <property type="entry name" value="Prp3_C"/>
</dbReference>
<sequence>MAKRPVDHDAADQTPKRKKSPISETSELEKVGIHPLLRGTAKLPANFNPLKQSRKREGFVVNPYIDQKDIKYSRPKREFHLNEQGKYIERANEMRRRLEEEKREQEEQKALAAQGLTPDETTGEQYFLPVRPPAVEWWDQPLLSERRYGDELKVKYNDKDDLKNPITEYIQHPVPVMAPWEKHLPPPKPLYLTKKEIKRLRKNERQMKLKEKQDRMKLGLDPTPAPKVKLKNLMNVLTNDAIKNPTEVEMRVRREIEERRLQHEAANMERHVNKEDKAAKMARKFERDLQKGCFSAVFAVESLENNQHRYKVNINAKQLDLKGMCLNLDNGQSLIIAEGGERSVCKYKRLILHRIQWGVKCELVWEGQLVDLHFSKWTMYDFTDEDEILALLAKFRLENYWTQAKNIIHGS</sequence>
<feature type="region of interest" description="Disordered" evidence="6">
    <location>
        <begin position="1"/>
        <end position="33"/>
    </location>
</feature>
<evidence type="ECO:0000313" key="9">
    <source>
        <dbReference type="EMBL" id="KAH3678608.1"/>
    </source>
</evidence>
<evidence type="ECO:0000256" key="6">
    <source>
        <dbReference type="SAM" id="MobiDB-lite"/>
    </source>
</evidence>
<dbReference type="PANTHER" id="PTHR14212">
    <property type="entry name" value="U4/U6-ASSOCIATED RNA SPLICING FACTOR-RELATED"/>
    <property type="match status" value="1"/>
</dbReference>
<keyword evidence="10" id="KW-1185">Reference proteome</keyword>
<dbReference type="Proteomes" id="UP000788993">
    <property type="component" value="Unassembled WGS sequence"/>
</dbReference>